<reference evidence="2" key="1">
    <citation type="journal article" date="2016" name="Proc. Natl. Acad. Sci. U.S.A.">
        <title>Comparative genomics of biotechnologically important yeasts.</title>
        <authorList>
            <person name="Riley R."/>
            <person name="Haridas S."/>
            <person name="Wolfe K.H."/>
            <person name="Lopes M.R."/>
            <person name="Hittinger C.T."/>
            <person name="Goeker M."/>
            <person name="Salamov A.A."/>
            <person name="Wisecaver J.H."/>
            <person name="Long T.M."/>
            <person name="Calvey C.H."/>
            <person name="Aerts A.L."/>
            <person name="Barry K.W."/>
            <person name="Choi C."/>
            <person name="Clum A."/>
            <person name="Coughlan A.Y."/>
            <person name="Deshpande S."/>
            <person name="Douglass A.P."/>
            <person name="Hanson S.J."/>
            <person name="Klenk H.-P."/>
            <person name="LaButti K.M."/>
            <person name="Lapidus A."/>
            <person name="Lindquist E.A."/>
            <person name="Lipzen A.M."/>
            <person name="Meier-Kolthoff J.P."/>
            <person name="Ohm R.A."/>
            <person name="Otillar R.P."/>
            <person name="Pangilinan J.L."/>
            <person name="Peng Y."/>
            <person name="Rokas A."/>
            <person name="Rosa C.A."/>
            <person name="Scheuner C."/>
            <person name="Sibirny A.A."/>
            <person name="Slot J.C."/>
            <person name="Stielow J.B."/>
            <person name="Sun H."/>
            <person name="Kurtzman C.P."/>
            <person name="Blackwell M."/>
            <person name="Grigoriev I.V."/>
            <person name="Jeffries T.W."/>
        </authorList>
    </citation>
    <scope>NUCLEOTIDE SEQUENCE [LARGE SCALE GENOMIC DNA]</scope>
    <source>
        <strain evidence="2">NRRL Y-1626</strain>
    </source>
</reference>
<protein>
    <submittedName>
        <fullName evidence="1">Uncharacterized protein</fullName>
    </submittedName>
</protein>
<evidence type="ECO:0000313" key="2">
    <source>
        <dbReference type="Proteomes" id="UP000092321"/>
    </source>
</evidence>
<gene>
    <name evidence="1" type="ORF">HANVADRAFT_52827</name>
</gene>
<comment type="caution">
    <text evidence="1">The sequence shown here is derived from an EMBL/GenBank/DDBJ whole genome shotgun (WGS) entry which is preliminary data.</text>
</comment>
<sequence>MPVSLTKEHNIWDSLAEKLEENHINEVLRSLRENYQSAYEINDPGHCGIILDFLNILILDLETNHTIEYIKSVLLVFFEFEEEEIDLFYDVYFINERFTIRDLISGKNSMESFSIDNLVLQSSKFLDCRVEEFFEFLFDAPPAPLSLLDSICESTNQWYWFINNEKQLKLNSDKYLNLSLFFFKYDIACSLLKFGQDDKNKQLDIETFNNTFQTNVLNGKFYKVFKVLTEPSVKNSYIAFLIEFCAIDYYDLFQFLYKVKYSKKIKFSDLVEEFPNENFISWLQFFDKKNLLSHFKLFDRLFIDFVFDAINLNEFKFLKHQSFLLDEFADNNGFLRSSRNSKSLWIHYTKQPHTIEKKLLSHQVFLDRKNSEFVASDFVHNIFFKKRTSREELDKNVLIEEDNKLFSKKKTLPQKVKNSNENLDVSNLDINEITLSTPLKFKVDYMDEQSSEQFNFNYNVNKFILNISDNLPISTKQEKINEKQIADIKASFDTQKVFNICSQTTLINYGTPQDKNEIIIMDSEELELEKTKQKKTDLSLQGLLHSLMNDNPLEQHQTHLLSHDRNTFYENEKIEEDYGIFHENSDENLMNKNKRIKVSMYETPKYKYYLKMEKFSSLHEMFITPDKLLHAILQEKLGI</sequence>
<accession>A0A1B7TDJ7</accession>
<organism evidence="1 2">
    <name type="scientific">Hanseniaspora valbyensis NRRL Y-1626</name>
    <dbReference type="NCBI Taxonomy" id="766949"/>
    <lineage>
        <taxon>Eukaryota</taxon>
        <taxon>Fungi</taxon>
        <taxon>Dikarya</taxon>
        <taxon>Ascomycota</taxon>
        <taxon>Saccharomycotina</taxon>
        <taxon>Saccharomycetes</taxon>
        <taxon>Saccharomycodales</taxon>
        <taxon>Saccharomycodaceae</taxon>
        <taxon>Hanseniaspora</taxon>
    </lineage>
</organism>
<evidence type="ECO:0000313" key="1">
    <source>
        <dbReference type="EMBL" id="OBA26791.1"/>
    </source>
</evidence>
<dbReference type="Proteomes" id="UP000092321">
    <property type="component" value="Unassembled WGS sequence"/>
</dbReference>
<name>A0A1B7TDJ7_9ASCO</name>
<keyword evidence="2" id="KW-1185">Reference proteome</keyword>
<dbReference type="EMBL" id="LXPE01000013">
    <property type="protein sequence ID" value="OBA26791.1"/>
    <property type="molecule type" value="Genomic_DNA"/>
</dbReference>
<proteinExistence type="predicted"/>
<dbReference type="AlphaFoldDB" id="A0A1B7TDJ7"/>